<reference evidence="3" key="1">
    <citation type="submission" date="2014-12" db="EMBL/GenBank/DDBJ databases">
        <title>Complete genome sequence of a multi-drug resistant Klebsiella pneumoniae.</title>
        <authorList>
            <person name="Hua X."/>
            <person name="Chen Q."/>
            <person name="Li X."/>
            <person name="Feng Y."/>
            <person name="Ruan Z."/>
            <person name="Yu Y."/>
        </authorList>
    </citation>
    <scope>NUCLEOTIDE SEQUENCE [LARGE SCALE GENOMIC DNA]</scope>
    <source>
        <strain evidence="3">5.12</strain>
    </source>
</reference>
<evidence type="ECO:0000313" key="2">
    <source>
        <dbReference type="EMBL" id="QJR82400.1"/>
    </source>
</evidence>
<keyword evidence="1" id="KW-0812">Transmembrane</keyword>
<dbReference type="RefSeq" id="WP_139316247.1">
    <property type="nucleotide sequence ID" value="NZ_CP052766.1"/>
</dbReference>
<organism evidence="2 3">
    <name type="scientific">Alteromonas pelagimontana</name>
    <dbReference type="NCBI Taxonomy" id="1858656"/>
    <lineage>
        <taxon>Bacteria</taxon>
        <taxon>Pseudomonadati</taxon>
        <taxon>Pseudomonadota</taxon>
        <taxon>Gammaproteobacteria</taxon>
        <taxon>Alteromonadales</taxon>
        <taxon>Alteromonadaceae</taxon>
        <taxon>Alteromonas/Salinimonas group</taxon>
        <taxon>Alteromonas</taxon>
    </lineage>
</organism>
<sequence>MMNILKYSVFFLAALGYLVIQITHAVAKPLDQALSLWYSGIIGIMLGAYGYYLFGRSKN</sequence>
<feature type="transmembrane region" description="Helical" evidence="1">
    <location>
        <begin position="35"/>
        <end position="54"/>
    </location>
</feature>
<dbReference type="KEGG" id="apel:CA267_017415"/>
<reference evidence="2 3" key="2">
    <citation type="submission" date="2020-04" db="EMBL/GenBank/DDBJ databases">
        <title>Complete genome sequence of Alteromonas pelagimontana 5.12T.</title>
        <authorList>
            <person name="Sinha R.K."/>
            <person name="Krishnan K.P."/>
            <person name="Kurian J.P."/>
        </authorList>
    </citation>
    <scope>NUCLEOTIDE SEQUENCE [LARGE SCALE GENOMIC DNA]</scope>
    <source>
        <strain evidence="2 3">5.12</strain>
    </source>
</reference>
<dbReference type="AlphaFoldDB" id="A0A6M4MIG7"/>
<dbReference type="EMBL" id="CP052766">
    <property type="protein sequence ID" value="QJR82400.1"/>
    <property type="molecule type" value="Genomic_DNA"/>
</dbReference>
<dbReference type="Proteomes" id="UP000219285">
    <property type="component" value="Chromosome"/>
</dbReference>
<keyword evidence="3" id="KW-1185">Reference proteome</keyword>
<protein>
    <submittedName>
        <fullName evidence="2">Uncharacterized protein</fullName>
    </submittedName>
</protein>
<accession>A0A6M4MIG7</accession>
<proteinExistence type="predicted"/>
<keyword evidence="1" id="KW-1133">Transmembrane helix</keyword>
<keyword evidence="1" id="KW-0472">Membrane</keyword>
<evidence type="ECO:0000256" key="1">
    <source>
        <dbReference type="SAM" id="Phobius"/>
    </source>
</evidence>
<evidence type="ECO:0000313" key="3">
    <source>
        <dbReference type="Proteomes" id="UP000219285"/>
    </source>
</evidence>
<name>A0A6M4MIG7_9ALTE</name>
<gene>
    <name evidence="2" type="ORF">CA267_017415</name>
</gene>